<proteinExistence type="predicted"/>
<gene>
    <name evidence="1" type="ORF">NBR_LOCUS20678</name>
</gene>
<dbReference type="AlphaFoldDB" id="A0A0N4YTV5"/>
<protein>
    <submittedName>
        <fullName evidence="3">MADF domain-containing protein</fullName>
    </submittedName>
</protein>
<name>A0A0N4YTV5_NIPBR</name>
<dbReference type="EMBL" id="UYSL01025405">
    <property type="protein sequence ID" value="VDL84416.1"/>
    <property type="molecule type" value="Genomic_DNA"/>
</dbReference>
<sequence length="148" mass="16894">MDSSDYRSIFKTILRHKCYMCRWKRVSHCCHAVRIAVAVALELDARQNRVPAYVEPSVNRRVRRNTPDAAVLAESADSDDDDVEVISLTGSQLHTRPASEEDAMMVASKLRTLYELNPVVGEKWMWKVDELMLNIGKVTCEQRKAISE</sequence>
<keyword evidence="2" id="KW-1185">Reference proteome</keyword>
<dbReference type="WBParaSite" id="NBR_0002067701-mRNA-1">
    <property type="protein sequence ID" value="NBR_0002067701-mRNA-1"/>
    <property type="gene ID" value="NBR_0002067701"/>
</dbReference>
<reference evidence="1 2" key="2">
    <citation type="submission" date="2018-11" db="EMBL/GenBank/DDBJ databases">
        <authorList>
            <consortium name="Pathogen Informatics"/>
        </authorList>
    </citation>
    <scope>NUCLEOTIDE SEQUENCE [LARGE SCALE GENOMIC DNA]</scope>
</reference>
<evidence type="ECO:0000313" key="1">
    <source>
        <dbReference type="EMBL" id="VDL84416.1"/>
    </source>
</evidence>
<organism evidence="3">
    <name type="scientific">Nippostrongylus brasiliensis</name>
    <name type="common">Rat hookworm</name>
    <dbReference type="NCBI Taxonomy" id="27835"/>
    <lineage>
        <taxon>Eukaryota</taxon>
        <taxon>Metazoa</taxon>
        <taxon>Ecdysozoa</taxon>
        <taxon>Nematoda</taxon>
        <taxon>Chromadorea</taxon>
        <taxon>Rhabditida</taxon>
        <taxon>Rhabditina</taxon>
        <taxon>Rhabditomorpha</taxon>
        <taxon>Strongyloidea</taxon>
        <taxon>Heligmosomidae</taxon>
        <taxon>Nippostrongylus</taxon>
    </lineage>
</organism>
<accession>A0A0N4YTV5</accession>
<reference evidence="3" key="1">
    <citation type="submission" date="2017-02" db="UniProtKB">
        <authorList>
            <consortium name="WormBaseParasite"/>
        </authorList>
    </citation>
    <scope>IDENTIFICATION</scope>
</reference>
<evidence type="ECO:0000313" key="3">
    <source>
        <dbReference type="WBParaSite" id="NBR_0002067701-mRNA-1"/>
    </source>
</evidence>
<dbReference type="Proteomes" id="UP000271162">
    <property type="component" value="Unassembled WGS sequence"/>
</dbReference>
<evidence type="ECO:0000313" key="2">
    <source>
        <dbReference type="Proteomes" id="UP000271162"/>
    </source>
</evidence>